<feature type="compositionally biased region" description="Low complexity" evidence="2">
    <location>
        <begin position="2614"/>
        <end position="2641"/>
    </location>
</feature>
<feature type="compositionally biased region" description="Basic and acidic residues" evidence="2">
    <location>
        <begin position="826"/>
        <end position="855"/>
    </location>
</feature>
<feature type="compositionally biased region" description="Low complexity" evidence="2">
    <location>
        <begin position="2511"/>
        <end position="2521"/>
    </location>
</feature>
<dbReference type="VEuPathDB" id="ToxoDB:NCLIV_059120"/>
<feature type="compositionally biased region" description="Polar residues" evidence="2">
    <location>
        <begin position="2672"/>
        <end position="2686"/>
    </location>
</feature>
<dbReference type="SUPFAM" id="SSF55120">
    <property type="entry name" value="Pseudouridine synthase"/>
    <property type="match status" value="1"/>
</dbReference>
<reference evidence="5" key="4">
    <citation type="journal article" date="2015" name="PLoS ONE">
        <title>Comprehensive Evaluation of Toxoplasma gondii VEG and Neospora caninum LIV Genomes with Tachyzoite Stage Transcriptome and Proteome Defines Novel Transcript Features.</title>
        <authorList>
            <person name="Ramaprasad A."/>
            <person name="Mourier T."/>
            <person name="Naeem R."/>
            <person name="Malas T.B."/>
            <person name="Moussa E."/>
            <person name="Panigrahi A."/>
            <person name="Vermont S.J."/>
            <person name="Otto T.D."/>
            <person name="Wastling J."/>
            <person name="Pain A."/>
        </authorList>
    </citation>
    <scope>NUCLEOTIDE SEQUENCE</scope>
    <source>
        <strain evidence="5">Liverpool</strain>
    </source>
</reference>
<dbReference type="PANTHER" id="PTHR21600:SF87">
    <property type="entry name" value="RNA PSEUDOURIDYLATE SYNTHASE DOMAIN-CONTAINING PROTEIN 1"/>
    <property type="match status" value="1"/>
</dbReference>
<feature type="compositionally biased region" description="Basic and acidic residues" evidence="2">
    <location>
        <begin position="1330"/>
        <end position="1359"/>
    </location>
</feature>
<feature type="region of interest" description="Disordered" evidence="2">
    <location>
        <begin position="490"/>
        <end position="753"/>
    </location>
</feature>
<reference evidence="6" key="3">
    <citation type="journal article" date="2012" name="PLoS Pathog.">
        <title>Comparative genomics of the apicomplexan parasites Toxoplasma gondii and Neospora caninum: Coccidia differing in host range and transmission strategy.</title>
        <authorList>
            <person name="Reid A.J."/>
            <person name="Vermont S.J."/>
            <person name="Cotton J.A."/>
            <person name="Harris D."/>
            <person name="Hill-Cawthorne G.A."/>
            <person name="Konen-Waisman S."/>
            <person name="Latham S.M."/>
            <person name="Mourier T."/>
            <person name="Norton R."/>
            <person name="Quail M.A."/>
            <person name="Sanders M."/>
            <person name="Shanmugam D."/>
            <person name="Sohal A."/>
            <person name="Wasmuth J.D."/>
            <person name="Brunk B."/>
            <person name="Grigg M.E."/>
            <person name="Howard J.C."/>
            <person name="Parkinson J."/>
            <person name="Roos D.S."/>
            <person name="Trees A.J."/>
            <person name="Berriman M."/>
            <person name="Pain A."/>
            <person name="Wastling J.M."/>
        </authorList>
    </citation>
    <scope>NUCLEOTIDE SEQUENCE [LARGE SCALE GENOMIC DNA]</scope>
    <source>
        <strain evidence="6">Liverpool</strain>
    </source>
</reference>
<feature type="compositionally biased region" description="Low complexity" evidence="2">
    <location>
        <begin position="942"/>
        <end position="964"/>
    </location>
</feature>
<feature type="compositionally biased region" description="Basic and acidic residues" evidence="2">
    <location>
        <begin position="2642"/>
        <end position="2655"/>
    </location>
</feature>
<dbReference type="GO" id="GO:0009982">
    <property type="term" value="F:pseudouridine synthase activity"/>
    <property type="evidence" value="ECO:0007669"/>
    <property type="project" value="InterPro"/>
</dbReference>
<feature type="compositionally biased region" description="Low complexity" evidence="2">
    <location>
        <begin position="2202"/>
        <end position="2213"/>
    </location>
</feature>
<feature type="compositionally biased region" description="Polar residues" evidence="2">
    <location>
        <begin position="793"/>
        <end position="803"/>
    </location>
</feature>
<feature type="compositionally biased region" description="Low complexity" evidence="2">
    <location>
        <begin position="1594"/>
        <end position="1603"/>
    </location>
</feature>
<feature type="compositionally biased region" description="Polar residues" evidence="2">
    <location>
        <begin position="1174"/>
        <end position="1184"/>
    </location>
</feature>
<feature type="compositionally biased region" description="Low complexity" evidence="2">
    <location>
        <begin position="1450"/>
        <end position="1470"/>
    </location>
</feature>
<feature type="region of interest" description="Disordered" evidence="2">
    <location>
        <begin position="201"/>
        <end position="258"/>
    </location>
</feature>
<evidence type="ECO:0000313" key="6">
    <source>
        <dbReference type="Proteomes" id="UP000007494"/>
    </source>
</evidence>
<organism evidence="4 6">
    <name type="scientific">Neospora caninum (strain Liverpool)</name>
    <dbReference type="NCBI Taxonomy" id="572307"/>
    <lineage>
        <taxon>Eukaryota</taxon>
        <taxon>Sar</taxon>
        <taxon>Alveolata</taxon>
        <taxon>Apicomplexa</taxon>
        <taxon>Conoidasida</taxon>
        <taxon>Coccidia</taxon>
        <taxon>Eucoccidiorida</taxon>
        <taxon>Eimeriorina</taxon>
        <taxon>Sarcocystidae</taxon>
        <taxon>Neospora</taxon>
    </lineage>
</organism>
<name>F0VP42_NEOCL</name>
<feature type="region of interest" description="Disordered" evidence="2">
    <location>
        <begin position="1433"/>
        <end position="1538"/>
    </location>
</feature>
<feature type="compositionally biased region" description="Low complexity" evidence="2">
    <location>
        <begin position="1684"/>
        <end position="1699"/>
    </location>
</feature>
<dbReference type="Gene3D" id="3.30.2350.10">
    <property type="entry name" value="Pseudouridine synthase"/>
    <property type="match status" value="1"/>
</dbReference>
<feature type="region of interest" description="Disordered" evidence="2">
    <location>
        <begin position="1063"/>
        <end position="1384"/>
    </location>
</feature>
<dbReference type="InParanoid" id="F0VP42"/>
<feature type="compositionally biased region" description="Basic and acidic residues" evidence="2">
    <location>
        <begin position="1845"/>
        <end position="1854"/>
    </location>
</feature>
<dbReference type="GO" id="GO:0000455">
    <property type="term" value="P:enzyme-directed rRNA pseudouridine synthesis"/>
    <property type="evidence" value="ECO:0007669"/>
    <property type="project" value="TreeGrafter"/>
</dbReference>
<evidence type="ECO:0000313" key="5">
    <source>
        <dbReference type="EMBL" id="CEL70224.1"/>
    </source>
</evidence>
<dbReference type="InterPro" id="IPR020103">
    <property type="entry name" value="PsdUridine_synth_cat_dom_sf"/>
</dbReference>
<feature type="region of interest" description="Disordered" evidence="2">
    <location>
        <begin position="1"/>
        <end position="25"/>
    </location>
</feature>
<dbReference type="CDD" id="cd02869">
    <property type="entry name" value="PseudoU_synth_RluA_like"/>
    <property type="match status" value="1"/>
</dbReference>
<reference evidence="4" key="1">
    <citation type="submission" date="2011-02" db="EMBL/GenBank/DDBJ databases">
        <authorList>
            <person name="Aslett M."/>
        </authorList>
    </citation>
    <scope>NUCLEOTIDE SEQUENCE</scope>
    <source>
        <strain evidence="4">Liverpool</strain>
    </source>
</reference>
<dbReference type="RefSeq" id="XP_003885516.1">
    <property type="nucleotide sequence ID" value="XM_003885467.1"/>
</dbReference>
<feature type="compositionally biased region" description="Basic and acidic residues" evidence="2">
    <location>
        <begin position="1270"/>
        <end position="1290"/>
    </location>
</feature>
<evidence type="ECO:0000256" key="1">
    <source>
        <dbReference type="ARBA" id="ARBA00010876"/>
    </source>
</evidence>
<dbReference type="InterPro" id="IPR050188">
    <property type="entry name" value="RluA_PseudoU_synthase"/>
</dbReference>
<dbReference type="eggNOG" id="ENOG502R1NR">
    <property type="taxonomic scope" value="Eukaryota"/>
</dbReference>
<feature type="compositionally biased region" description="Polar residues" evidence="2">
    <location>
        <begin position="2522"/>
        <end position="2533"/>
    </location>
</feature>
<feature type="compositionally biased region" description="Basic and acidic residues" evidence="2">
    <location>
        <begin position="574"/>
        <end position="589"/>
    </location>
</feature>
<dbReference type="EMBL" id="FR823392">
    <property type="protein sequence ID" value="CBZ55488.1"/>
    <property type="molecule type" value="Genomic_DNA"/>
</dbReference>
<feature type="region of interest" description="Disordered" evidence="2">
    <location>
        <begin position="355"/>
        <end position="437"/>
    </location>
</feature>
<feature type="compositionally biased region" description="Polar residues" evidence="2">
    <location>
        <begin position="1858"/>
        <end position="1874"/>
    </location>
</feature>
<dbReference type="OMA" id="HSLMLNH"/>
<evidence type="ECO:0000313" key="4">
    <source>
        <dbReference type="EMBL" id="CBZ55488.1"/>
    </source>
</evidence>
<feature type="compositionally biased region" description="Polar residues" evidence="2">
    <location>
        <begin position="1799"/>
        <end position="1811"/>
    </location>
</feature>
<feature type="compositionally biased region" description="Basic and acidic residues" evidence="2">
    <location>
        <begin position="416"/>
        <end position="433"/>
    </location>
</feature>
<feature type="compositionally biased region" description="Basic and acidic residues" evidence="2">
    <location>
        <begin position="1701"/>
        <end position="1725"/>
    </location>
</feature>
<dbReference type="Proteomes" id="UP000007494">
    <property type="component" value="Chromosome XI"/>
</dbReference>
<feature type="compositionally biased region" description="Basic and acidic residues" evidence="2">
    <location>
        <begin position="549"/>
        <end position="567"/>
    </location>
</feature>
<feature type="region of interest" description="Disordered" evidence="2">
    <location>
        <begin position="2454"/>
        <end position="2498"/>
    </location>
</feature>
<feature type="compositionally biased region" description="Polar residues" evidence="2">
    <location>
        <begin position="1496"/>
        <end position="1507"/>
    </location>
</feature>
<feature type="compositionally biased region" description="Low complexity" evidence="2">
    <location>
        <begin position="2454"/>
        <end position="2470"/>
    </location>
</feature>
<feature type="region of interest" description="Disordered" evidence="2">
    <location>
        <begin position="1616"/>
        <end position="1881"/>
    </location>
</feature>
<accession>F0VP42</accession>
<feature type="compositionally biased region" description="Basic and acidic residues" evidence="2">
    <location>
        <begin position="2703"/>
        <end position="2714"/>
    </location>
</feature>
<dbReference type="OrthoDB" id="332286at2759"/>
<feature type="compositionally biased region" description="Low complexity" evidence="2">
    <location>
        <begin position="1509"/>
        <end position="1538"/>
    </location>
</feature>
<feature type="region of interest" description="Disordered" evidence="2">
    <location>
        <begin position="2511"/>
        <end position="2761"/>
    </location>
</feature>
<dbReference type="Pfam" id="PF00849">
    <property type="entry name" value="PseudoU_synth_2"/>
    <property type="match status" value="1"/>
</dbReference>
<sequence length="2761" mass="287551">MFVRGTRHFASSCASLPPSFSGDRREADDLWARDAPRDCFFDGAVRERDGEAERDRELVREKEREREGVFAGPERQQGASLPVPGGQAPPFPVPSVSVEDFPPRAASSPTSSCGRPFHASLHPGDRPDFEGLGRICQEERGESGVPRGSYANFCAADRVPFPSCLPDGDRERVSPGSGRRDEDRGFLGTDRARGAFCGGGGEPAGLFVRHERADGPMRDATEERKERHDFPLAFTSPFPHHYPAPQFGPGSDGEVHSGVYLHPDFRKSQDGEMSESRKENLHAFHAQHDAFPEDDRRRHGNSADDCVRGFPPFLGGKGFEGEGRQADQRLALLSDGDREAFHKRGFFVEGPARREDPFAAHPYPHGAHFDAVPQQREAPPNAHGSPPSSPFLPAFPPSVAEENRPLPPIFPALRQGEGDGRDAARPPGAHDPRSLVPSSYFFSQGNLVHAPPDGDSHGKMSREGRDEGARAPSACHADVPEQRFAYPSEPAAFNGSRVHPPLSSPPASNGGPLCGSSFYPPQGPMQPFFEGPFPASSSVYQGRPVEGGVYDRGEGREGDDVQREGFRVHVHFHRPGEDGERESTERERPFFISPPAFGAAWNREGEKRDEGREGNAERERESGVAFPPDLQGNMPENERFDARRFPPHALEGSAPIPFLVGSAPSSPSLPSRALPPAFGCSSGEPALFPASPLLQPPLHGPDVRGPRADMDEKPARSRDLEPNYFGHERDRKGPFLGVAPPLGPGPQGPDCAQKCAAFQETGPSPQSVGFNGPFRPLHVKADPLPLLGHPASCASTVTGQPDSCESAPEGGFFSTASAFRGQAEAGRGEESSRSSPEDAVSKDSRGSADTRREGDCEGVVTLPATNRYSPVLHPTGPVRLDELGEPGSVGSGKREDPERRLREGDREYRMQREKEERDLILRQCFFSEPSSPLDRQRNNAYSSTSAFLPPSFSSSQPSFTSSFLGFSGCSKGSEGRGPPLCNRPVGPGGLRGEETDSLGDREGRFRDRSENRESSTGLLPLPFSSPARHPPTSPGGSGSPPTQRGCLGPGAFSSAYLARLTFASAERGRDEDREKGEGRGSPSSLLGSRPDQAAPFLRIFEEPDRRRQEEGRGGHGAEEGLKGEAREEWRRRGPGPLERCGDKERGASGESQKSGEAKSAEEREDSRRRATEAPTSRGTTPSRQEGSRDGPEDETASRPGAWNAQRQEENRGRQGEGLSSCNECGDGLGRVEPREETDASSRDLTAASRRGSVEAAPVEPESPAGMWRASEGDAGKRPRQQGSDENKPEVKGAASGPPPGKTPPRRVSRSRAEEQGEKNGSSFPPLLKAGEPRESRDRSPALKPPQKESADANGREDGSLVKSSSAALLSSQGPVTEPLISGRSSVTVSLSYAFSSRHREPFSISTSIAAMASPLPPPPGANSTYLNNARAWGMLSGASPSNGDTGSGNPRRPSSGTPRFSSSSSPPSGSTRERDGAPKSQTSAAQPADACGTGDTGTSQHSSSRTRTPGAAPSSREASGGRSRGQSSSGAASGSFGGEAAASALGSFFASPAPKKAAGRESREAALRSALGGASALSSTSTVPSGPEGDGEPEAPAASSASAERWRVFSYAEVCSRGSGGGARAAGSRTGTASHASGAFSSRAQAAPDLGRAKREGEAGKPASAVSAAGSQTEKAGDDGPGGASRASSLLDSSLAASRQGRREENKSLMRGADREKGREARDKGLAVSSRQGTSGGGAGKEETEGAKAKEGVDADGEKKTGSGSQRDASKAPFASTLPGSRMPAISSNSASLIMDFPASSSGGNSLFSRLSQASSAPGGSGSKPESASSTAGGAGVATSGKGNTAKEEGEKNGKGAPSSSTGGEANAGNANSDCSDEEEEVITLLPKELASPKKEPDVLWEGDGLTVIDKPPGWHCSDVRYDPQTESRQLCSIVSSSRPEPLGLYCSLRFNYPTGKLKECNFGLGHRLDVDTSGPIIIAQTLEAWQWIRDQMHKRNISKEYICLCHGTLAEGFHVIDSPIITSTDGRRLQSYIHHAGQPSLTVVKPLAHLEHKELRYPASSVPLQFTLNWVKIHTGRTHQIRVHLQSLLDSHGRPHCLVSDDKYGNGQQVEDFQWCRRLFLHQHRLSFRDLNDTPQCFVSPLRADLLSALRHLRVVRSMHEAWHPLRDHLLLGPGQGPQGGSTTRTSSRSGEASAAERADAAAGRTAGPASGDAKPAEKLEIHVVLSDAEQRAYDAACRAMQQHNQEYRRSVSSRCCFSSPASSGAGALGTTPYGSLVGGALQVSLSGGLLLGSKAGAGLASSALCGPPLLKVGAGALKNVSNSAPLVPLLPPISTAMLGAAGSPFHAHHSLMLNHKGVLGTPGGPSAVALRQQARVGTVLGAVNAGALSSAGLMASTGVSAGTEDGRDSGAGIYGRSNSGTMGLPLAGALGAGSTGGAGSSRASNPAWSFADASSAAGAGGDSSPSSGTGAGGNAREAPSGSKAEGDGATQDGPGLDWKLVKSQASLSSASSAGTASASGETTPGNRSSQGSLGGAGVSGPPQNTSRSLLGTGGASRFFGSAANTPPSARSLAFAGRVPTSAGPGLGSTAVGASSRPLPVALDAMVLGGPRSSSSHASASNAGNAKSSTGNKDSGFFRSFRGDSSRTEAEGHRLGAAGSGSINRAGPSPSDHQLFSSLGRTSSLGARGDKSAGPGGASGDAPEKGDGGEGKADGQGPSNGDTTPGASRAGTRPASIGPRRQLYKEVLVRSNKGGESGSS</sequence>
<feature type="compositionally biased region" description="Low complexity" evidence="2">
    <location>
        <begin position="1080"/>
        <end position="1090"/>
    </location>
</feature>
<feature type="compositionally biased region" description="Basic and acidic residues" evidence="2">
    <location>
        <begin position="452"/>
        <end position="469"/>
    </location>
</feature>
<evidence type="ECO:0000259" key="3">
    <source>
        <dbReference type="Pfam" id="PF00849"/>
    </source>
</evidence>
<feature type="compositionally biased region" description="Low complexity" evidence="2">
    <location>
        <begin position="1812"/>
        <end position="1841"/>
    </location>
</feature>
<feature type="region of interest" description="Disordered" evidence="2">
    <location>
        <begin position="2171"/>
        <end position="2216"/>
    </location>
</feature>
<feature type="compositionally biased region" description="Basic and acidic residues" evidence="2">
    <location>
        <begin position="1099"/>
        <end position="1131"/>
    </location>
</feature>
<feature type="compositionally biased region" description="Basic and acidic residues" evidence="2">
    <location>
        <begin position="1066"/>
        <end position="1078"/>
    </location>
</feature>
<feature type="compositionally biased region" description="Basic and acidic residues" evidence="2">
    <location>
        <begin position="991"/>
        <end position="1013"/>
    </location>
</feature>
<dbReference type="EMBL" id="LN714486">
    <property type="protein sequence ID" value="CEL70224.1"/>
    <property type="molecule type" value="Genomic_DNA"/>
</dbReference>
<protein>
    <submittedName>
        <fullName evidence="4">Putative RNA pseudouridylate synthase domain-containing protein</fullName>
    </submittedName>
    <submittedName>
        <fullName evidence="5">RNA pseudouridylate synthase domain-containing protein, putative</fullName>
    </submittedName>
</protein>
<feature type="compositionally biased region" description="Basic and acidic residues" evidence="2">
    <location>
        <begin position="1229"/>
        <end position="1241"/>
    </location>
</feature>
<feature type="compositionally biased region" description="Low complexity" evidence="2">
    <location>
        <begin position="2182"/>
        <end position="2195"/>
    </location>
</feature>
<feature type="compositionally biased region" description="Low complexity" evidence="2">
    <location>
        <begin position="1625"/>
        <end position="1634"/>
    </location>
</feature>
<feature type="compositionally biased region" description="Basic and acidic residues" evidence="2">
    <location>
        <begin position="701"/>
        <end position="733"/>
    </location>
</feature>
<feature type="domain" description="Pseudouridine synthase RsuA/RluA-like" evidence="3">
    <location>
        <begin position="1907"/>
        <end position="2088"/>
    </location>
</feature>
<feature type="compositionally biased region" description="Polar residues" evidence="2">
    <location>
        <begin position="1438"/>
        <end position="1448"/>
    </location>
</feature>
<dbReference type="InterPro" id="IPR006145">
    <property type="entry name" value="PsdUridine_synth_RsuA/RluA"/>
</dbReference>
<dbReference type="GO" id="GO:0003723">
    <property type="term" value="F:RNA binding"/>
    <property type="evidence" value="ECO:0007669"/>
    <property type="project" value="InterPro"/>
</dbReference>
<feature type="compositionally biased region" description="Low complexity" evidence="2">
    <location>
        <begin position="662"/>
        <end position="677"/>
    </location>
</feature>
<feature type="compositionally biased region" description="Basic and acidic residues" evidence="2">
    <location>
        <begin position="46"/>
        <end position="68"/>
    </location>
</feature>
<feature type="region of interest" description="Disordered" evidence="2">
    <location>
        <begin position="779"/>
        <end position="914"/>
    </location>
</feature>
<feature type="compositionally biased region" description="Basic and acidic residues" evidence="2">
    <location>
        <begin position="892"/>
        <end position="914"/>
    </location>
</feature>
<keyword evidence="6" id="KW-1185">Reference proteome</keyword>
<feature type="compositionally biased region" description="Basic and acidic residues" evidence="2">
    <location>
        <begin position="1139"/>
        <end position="1171"/>
    </location>
</feature>
<feature type="compositionally biased region" description="Basic and acidic residues" evidence="2">
    <location>
        <begin position="167"/>
        <end position="187"/>
    </location>
</feature>
<feature type="region of interest" description="Disordered" evidence="2">
    <location>
        <begin position="450"/>
        <end position="475"/>
    </location>
</feature>
<feature type="region of interest" description="Disordered" evidence="2">
    <location>
        <begin position="164"/>
        <end position="187"/>
    </location>
</feature>
<feature type="region of interest" description="Disordered" evidence="2">
    <location>
        <begin position="926"/>
        <end position="1051"/>
    </location>
</feature>
<feature type="compositionally biased region" description="Pro residues" evidence="2">
    <location>
        <begin position="387"/>
        <end position="396"/>
    </location>
</feature>
<dbReference type="PANTHER" id="PTHR21600">
    <property type="entry name" value="MITOCHONDRIAL RNA PSEUDOURIDINE SYNTHASE"/>
    <property type="match status" value="1"/>
</dbReference>
<dbReference type="GeneID" id="13440901"/>
<reference evidence="4" key="2">
    <citation type="submission" date="2011-03" db="EMBL/GenBank/DDBJ databases">
        <title>Comparative genomics and transcriptomics of Neospora caninum and Toxoplasma gondii.</title>
        <authorList>
            <person name="Reid A.J."/>
            <person name="Sohal A."/>
            <person name="Harris D."/>
            <person name="Quail M."/>
            <person name="Sanders M."/>
            <person name="Berriman M."/>
            <person name="Wastling J.M."/>
            <person name="Pain A."/>
        </authorList>
    </citation>
    <scope>NUCLEOTIDE SEQUENCE</scope>
    <source>
        <strain evidence="4">Liverpool</strain>
    </source>
</reference>
<feature type="compositionally biased region" description="Basic and acidic residues" evidence="2">
    <location>
        <begin position="603"/>
        <end position="622"/>
    </location>
</feature>
<feature type="region of interest" description="Disordered" evidence="2">
    <location>
        <begin position="46"/>
        <end position="131"/>
    </location>
</feature>
<feature type="compositionally biased region" description="Low complexity" evidence="2">
    <location>
        <begin position="1567"/>
        <end position="1582"/>
    </location>
</feature>
<comment type="similarity">
    <text evidence="1">Belongs to the pseudouridine synthase RluA family.</text>
</comment>
<feature type="compositionally biased region" description="Basic and acidic residues" evidence="2">
    <location>
        <begin position="208"/>
        <end position="230"/>
    </location>
</feature>
<gene>
    <name evidence="5" type="ORF">BN1204_059120</name>
    <name evidence="4" type="ORF">NCLIV_059120</name>
</gene>
<feature type="compositionally biased region" description="Basic and acidic residues" evidence="2">
    <location>
        <begin position="1740"/>
        <end position="1761"/>
    </location>
</feature>
<proteinExistence type="inferred from homology"/>
<feature type="region of interest" description="Disordered" evidence="2">
    <location>
        <begin position="1552"/>
        <end position="1603"/>
    </location>
</feature>
<evidence type="ECO:0000256" key="2">
    <source>
        <dbReference type="SAM" id="MobiDB-lite"/>
    </source>
</evidence>